<dbReference type="Pfam" id="PF04479">
    <property type="entry name" value="RTA1"/>
    <property type="match status" value="1"/>
</dbReference>
<evidence type="ECO:0000256" key="5">
    <source>
        <dbReference type="SAM" id="MobiDB-lite"/>
    </source>
</evidence>
<reference evidence="8" key="1">
    <citation type="submission" date="2020-06" db="EMBL/GenBank/DDBJ databases">
        <title>A chromosome-scale genome assembly of Talaromyces rugulosus W13939.</title>
        <authorList>
            <person name="Wang B."/>
            <person name="Guo L."/>
            <person name="Ye K."/>
            <person name="Wang L."/>
        </authorList>
    </citation>
    <scope>NUCLEOTIDE SEQUENCE [LARGE SCALE GENOMIC DNA]</scope>
    <source>
        <strain evidence="8">W13939</strain>
    </source>
</reference>
<keyword evidence="4 6" id="KW-0472">Membrane</keyword>
<feature type="region of interest" description="Disordered" evidence="5">
    <location>
        <begin position="375"/>
        <end position="396"/>
    </location>
</feature>
<dbReference type="AlphaFoldDB" id="A0A7H8R933"/>
<comment type="subcellular location">
    <subcellularLocation>
        <location evidence="1">Membrane</location>
        <topology evidence="1">Multi-pass membrane protein</topology>
    </subcellularLocation>
</comment>
<dbReference type="Proteomes" id="UP000509510">
    <property type="component" value="Chromosome V"/>
</dbReference>
<evidence type="ECO:0008006" key="9">
    <source>
        <dbReference type="Google" id="ProtNLM"/>
    </source>
</evidence>
<evidence type="ECO:0000256" key="6">
    <source>
        <dbReference type="SAM" id="Phobius"/>
    </source>
</evidence>
<keyword evidence="8" id="KW-1185">Reference proteome</keyword>
<feature type="transmembrane region" description="Helical" evidence="6">
    <location>
        <begin position="190"/>
        <end position="212"/>
    </location>
</feature>
<feature type="transmembrane region" description="Helical" evidence="6">
    <location>
        <begin position="78"/>
        <end position="95"/>
    </location>
</feature>
<keyword evidence="2 6" id="KW-0812">Transmembrane</keyword>
<feature type="transmembrane region" description="Helical" evidence="6">
    <location>
        <begin position="43"/>
        <end position="66"/>
    </location>
</feature>
<evidence type="ECO:0000256" key="1">
    <source>
        <dbReference type="ARBA" id="ARBA00004141"/>
    </source>
</evidence>
<name>A0A7H8R933_TALRU</name>
<dbReference type="GO" id="GO:0016020">
    <property type="term" value="C:membrane"/>
    <property type="evidence" value="ECO:0007669"/>
    <property type="project" value="UniProtKB-SubCell"/>
</dbReference>
<evidence type="ECO:0000313" key="8">
    <source>
        <dbReference type="Proteomes" id="UP000509510"/>
    </source>
</evidence>
<feature type="compositionally biased region" description="Basic and acidic residues" evidence="5">
    <location>
        <begin position="324"/>
        <end position="337"/>
    </location>
</feature>
<evidence type="ECO:0000313" key="7">
    <source>
        <dbReference type="EMBL" id="QKX62934.1"/>
    </source>
</evidence>
<accession>A0A7H8R933</accession>
<dbReference type="KEGG" id="trg:TRUGW13939_10102"/>
<evidence type="ECO:0000256" key="3">
    <source>
        <dbReference type="ARBA" id="ARBA00022989"/>
    </source>
</evidence>
<protein>
    <recommendedName>
        <fullName evidence="9">RTA1 domain protein</fullName>
    </recommendedName>
</protein>
<proteinExistence type="predicted"/>
<sequence length="396" mass="44907">MVDATTTSVVSTTGTSTSTASATCVSVAPGKNGYLPPDACNNILFYVPSLGAAVLFFLLYCLTFAVHVGEGFYFKKRYTWVVSMGALWEAVAFFFRCLQTRHQNDEGYDSGYTIFFLLAPLWINAFLYMTLGRMIYFFVEDRKLGGISAQNYGVIFVWLDVIAFLVQLAGASITSQTDSSQSTIMIGVHIYMGGIGIQELFIVIFTCLFVKLHTQMLHAERIGVLDMEKVNRGSLNWRWVFYGTYISLAMITIRIIFRLAQYAQGTNPNNPVLTHEFYEYVFDALPIFIALVILNWLHPGRVLKGEDSEFPRISSKERKRLKREKLDARRAEKEERRQARRNRGKRESRPGFNFRFSPIQEEGAASVFAPAPSFYDTPSVPAAPPQYHEISTQQRP</sequence>
<dbReference type="OrthoDB" id="5384040at2759"/>
<dbReference type="RefSeq" id="XP_035349108.1">
    <property type="nucleotide sequence ID" value="XM_035493215.1"/>
</dbReference>
<evidence type="ECO:0000256" key="4">
    <source>
        <dbReference type="ARBA" id="ARBA00023136"/>
    </source>
</evidence>
<dbReference type="EMBL" id="CP055902">
    <property type="protein sequence ID" value="QKX62934.1"/>
    <property type="molecule type" value="Genomic_DNA"/>
</dbReference>
<dbReference type="InterPro" id="IPR007568">
    <property type="entry name" value="RTA1"/>
</dbReference>
<gene>
    <name evidence="7" type="ORF">TRUGW13939_10102</name>
</gene>
<feature type="transmembrane region" description="Helical" evidence="6">
    <location>
        <begin position="115"/>
        <end position="139"/>
    </location>
</feature>
<dbReference type="GeneID" id="55997583"/>
<feature type="transmembrane region" description="Helical" evidence="6">
    <location>
        <begin position="151"/>
        <end position="170"/>
    </location>
</feature>
<dbReference type="PANTHER" id="PTHR31465">
    <property type="entry name" value="PROTEIN RTA1-RELATED"/>
    <property type="match status" value="1"/>
</dbReference>
<keyword evidence="3 6" id="KW-1133">Transmembrane helix</keyword>
<feature type="transmembrane region" description="Helical" evidence="6">
    <location>
        <begin position="277"/>
        <end position="297"/>
    </location>
</feature>
<feature type="transmembrane region" description="Helical" evidence="6">
    <location>
        <begin position="239"/>
        <end position="257"/>
    </location>
</feature>
<organism evidence="7 8">
    <name type="scientific">Talaromyces rugulosus</name>
    <name type="common">Penicillium rugulosum</name>
    <dbReference type="NCBI Taxonomy" id="121627"/>
    <lineage>
        <taxon>Eukaryota</taxon>
        <taxon>Fungi</taxon>
        <taxon>Dikarya</taxon>
        <taxon>Ascomycota</taxon>
        <taxon>Pezizomycotina</taxon>
        <taxon>Eurotiomycetes</taxon>
        <taxon>Eurotiomycetidae</taxon>
        <taxon>Eurotiales</taxon>
        <taxon>Trichocomaceae</taxon>
        <taxon>Talaromyces</taxon>
        <taxon>Talaromyces sect. Islandici</taxon>
    </lineage>
</organism>
<feature type="region of interest" description="Disordered" evidence="5">
    <location>
        <begin position="321"/>
        <end position="358"/>
    </location>
</feature>
<dbReference type="PANTHER" id="PTHR31465:SF15">
    <property type="entry name" value="LIPID TRANSPORTER ATNI-RELATED"/>
    <property type="match status" value="1"/>
</dbReference>
<evidence type="ECO:0000256" key="2">
    <source>
        <dbReference type="ARBA" id="ARBA00022692"/>
    </source>
</evidence>